<name>A0AAV4NK58_CAEEX</name>
<dbReference type="GO" id="GO:0007219">
    <property type="term" value="P:Notch signaling pathway"/>
    <property type="evidence" value="ECO:0007669"/>
    <property type="project" value="TreeGrafter"/>
</dbReference>
<dbReference type="InterPro" id="IPR051489">
    <property type="entry name" value="ADAM_Metalloproteinase"/>
</dbReference>
<accession>A0AAV4NK58</accession>
<comment type="caution">
    <text evidence="2">The sequence shown here is derived from an EMBL/GenBank/DDBJ whole genome shotgun (WGS) entry which is preliminary data.</text>
</comment>
<organism evidence="2 3">
    <name type="scientific">Caerostris extrusa</name>
    <name type="common">Bark spider</name>
    <name type="synonym">Caerostris bankana</name>
    <dbReference type="NCBI Taxonomy" id="172846"/>
    <lineage>
        <taxon>Eukaryota</taxon>
        <taxon>Metazoa</taxon>
        <taxon>Ecdysozoa</taxon>
        <taxon>Arthropoda</taxon>
        <taxon>Chelicerata</taxon>
        <taxon>Arachnida</taxon>
        <taxon>Araneae</taxon>
        <taxon>Araneomorphae</taxon>
        <taxon>Entelegynae</taxon>
        <taxon>Araneoidea</taxon>
        <taxon>Araneidae</taxon>
        <taxon>Caerostris</taxon>
    </lineage>
</organism>
<dbReference type="EMBL" id="BPLR01003356">
    <property type="protein sequence ID" value="GIX83682.1"/>
    <property type="molecule type" value="Genomic_DNA"/>
</dbReference>
<keyword evidence="1" id="KW-0732">Signal</keyword>
<keyword evidence="3" id="KW-1185">Reference proteome</keyword>
<protein>
    <submittedName>
        <fullName evidence="2">ADAM 17-like protease</fullName>
    </submittedName>
</protein>
<evidence type="ECO:0000313" key="3">
    <source>
        <dbReference type="Proteomes" id="UP001054945"/>
    </source>
</evidence>
<sequence length="147" mass="16999">MYRAIIILFIIVVFELKISSSHYQLKYYEILKSSDIGRQFRLMLNPSKGLLSSQFKAFTIDKDGQKRSLWVDKDNFLEGRVFGETDTHVSAHIDDGVLTAAIKTTEDTYIIEPSWRHLSHDDNSSMIVYRGSDVKYSWETLETGKKL</sequence>
<evidence type="ECO:0000256" key="1">
    <source>
        <dbReference type="SAM" id="SignalP"/>
    </source>
</evidence>
<reference evidence="2 3" key="1">
    <citation type="submission" date="2021-06" db="EMBL/GenBank/DDBJ databases">
        <title>Caerostris extrusa draft genome.</title>
        <authorList>
            <person name="Kono N."/>
            <person name="Arakawa K."/>
        </authorList>
    </citation>
    <scope>NUCLEOTIDE SEQUENCE [LARGE SCALE GENOMIC DNA]</scope>
</reference>
<evidence type="ECO:0000313" key="2">
    <source>
        <dbReference type="EMBL" id="GIX83682.1"/>
    </source>
</evidence>
<proteinExistence type="predicted"/>
<gene>
    <name evidence="2" type="primary">Tace</name>
    <name evidence="2" type="ORF">CEXT_398131</name>
</gene>
<keyword evidence="2" id="KW-0378">Hydrolase</keyword>
<dbReference type="GO" id="GO:0004222">
    <property type="term" value="F:metalloendopeptidase activity"/>
    <property type="evidence" value="ECO:0007669"/>
    <property type="project" value="TreeGrafter"/>
</dbReference>
<keyword evidence="2" id="KW-0645">Protease</keyword>
<dbReference type="Proteomes" id="UP001054945">
    <property type="component" value="Unassembled WGS sequence"/>
</dbReference>
<feature type="signal peptide" evidence="1">
    <location>
        <begin position="1"/>
        <end position="20"/>
    </location>
</feature>
<dbReference type="PANTHER" id="PTHR45702:SF6">
    <property type="entry name" value="DISINTEGRIN AND METALLOPROTEINASE DOMAIN-CONTAINING PROTEIN 17"/>
    <property type="match status" value="1"/>
</dbReference>
<dbReference type="GO" id="GO:0005886">
    <property type="term" value="C:plasma membrane"/>
    <property type="evidence" value="ECO:0007669"/>
    <property type="project" value="TreeGrafter"/>
</dbReference>
<dbReference type="PANTHER" id="PTHR45702">
    <property type="entry name" value="ADAM10/ADAM17 METALLOPEPTIDASE FAMILY MEMBER"/>
    <property type="match status" value="1"/>
</dbReference>
<dbReference type="AlphaFoldDB" id="A0AAV4NK58"/>
<dbReference type="GO" id="GO:0006509">
    <property type="term" value="P:membrane protein ectodomain proteolysis"/>
    <property type="evidence" value="ECO:0007669"/>
    <property type="project" value="TreeGrafter"/>
</dbReference>
<feature type="chain" id="PRO_5043797622" evidence="1">
    <location>
        <begin position="21"/>
        <end position="147"/>
    </location>
</feature>